<proteinExistence type="predicted"/>
<dbReference type="EMBL" id="CP034998">
    <property type="protein sequence ID" value="QAS76984.1"/>
    <property type="molecule type" value="Genomic_DNA"/>
</dbReference>
<evidence type="ECO:0000313" key="3">
    <source>
        <dbReference type="Proteomes" id="UP000220927"/>
    </source>
</evidence>
<sequence length="377" mass="42724">MKIAIFDTYYARFLSRFYAARRQLLKSNSSEQTDALLEAAFGTSDFYSRHLKELGCDVIDIIGNCVPLQSAWARENNEPFSPWAMKLPHRTFRLPYVGARLAALPGLLEVAMARVRTFKPDVLYCQDLSFFPPHALTELKKTVPLIVGQIACPLPPDNFLRPYDLILTSFPHFVPRFHEMGIKSEYFRIGFDTRVLDILGDVRRDVPVSFVGGISRHHGKAIPMLEHLAETTPIQFFGYGAATLPRSSPIRKRHNGEVWGPDMYRALARSRITINRHINVAETNANNMRLYEATGVGSLLITDRKDNLGEIFDVGKEVVAYSSPEEAAELIRYYMDHPDEADAIAKAGQARTLKDHTYKSRMTELMPILGRHLEKQG</sequence>
<gene>
    <name evidence="2" type="ORF">CO657_02185</name>
</gene>
<accession>A0AAE5WNC9</accession>
<dbReference type="SUPFAM" id="SSF53756">
    <property type="entry name" value="UDP-Glycosyltransferase/glycogen phosphorylase"/>
    <property type="match status" value="1"/>
</dbReference>
<protein>
    <submittedName>
        <fullName evidence="2">Glycosyltransferase family 1 protein</fullName>
    </submittedName>
</protein>
<organism evidence="2 3">
    <name type="scientific">Rhizobium acidisoli</name>
    <dbReference type="NCBI Taxonomy" id="1538158"/>
    <lineage>
        <taxon>Bacteria</taxon>
        <taxon>Pseudomonadati</taxon>
        <taxon>Pseudomonadota</taxon>
        <taxon>Alphaproteobacteria</taxon>
        <taxon>Hyphomicrobiales</taxon>
        <taxon>Rhizobiaceae</taxon>
        <taxon>Rhizobium/Agrobacterium group</taxon>
        <taxon>Rhizobium</taxon>
    </lineage>
</organism>
<dbReference type="Proteomes" id="UP000220927">
    <property type="component" value="Chromosome"/>
</dbReference>
<feature type="domain" description="Spore protein YkvP/CgeB glycosyl transferase-like" evidence="1">
    <location>
        <begin position="224"/>
        <end position="366"/>
    </location>
</feature>
<dbReference type="Pfam" id="PF13524">
    <property type="entry name" value="Glyco_trans_1_2"/>
    <property type="match status" value="1"/>
</dbReference>
<evidence type="ECO:0000259" key="1">
    <source>
        <dbReference type="Pfam" id="PF13524"/>
    </source>
</evidence>
<evidence type="ECO:0000313" key="2">
    <source>
        <dbReference type="EMBL" id="QAS76984.1"/>
    </source>
</evidence>
<dbReference type="KEGG" id="rad:CO657_02185"/>
<keyword evidence="3" id="KW-1185">Reference proteome</keyword>
<dbReference type="AlphaFoldDB" id="A0AAE5WNC9"/>
<name>A0AAE5WNC9_9HYPH</name>
<reference evidence="2 3" key="1">
    <citation type="submission" date="2019-01" db="EMBL/GenBank/DDBJ databases">
        <title>Genomic insights into the origins and evolution of symbiotic genes in the Phaseolus vulgaris microsymbionts.</title>
        <authorList>
            <person name="Tong W."/>
        </authorList>
    </citation>
    <scope>NUCLEOTIDE SEQUENCE [LARGE SCALE GENOMIC DNA]</scope>
    <source>
        <strain evidence="2 3">FH23</strain>
    </source>
</reference>
<dbReference type="InterPro" id="IPR055259">
    <property type="entry name" value="YkvP/CgeB_Glyco_trans-like"/>
</dbReference>